<dbReference type="EMBL" id="AALD02000070">
    <property type="protein sequence ID" value="EEQ08761.1"/>
    <property type="molecule type" value="Genomic_DNA"/>
</dbReference>
<sequence length="46" mass="5460">MHLEIIWVSLRVKLLHKLTDLSLKRDKSHGFRDFKQGISGQLSYHQ</sequence>
<keyword evidence="2" id="KW-1185">Reference proteome</keyword>
<evidence type="ECO:0000313" key="2">
    <source>
        <dbReference type="Proteomes" id="UP000003027"/>
    </source>
</evidence>
<gene>
    <name evidence="1" type="ORF">ymoll0001_39430</name>
</gene>
<evidence type="ECO:0008006" key="3">
    <source>
        <dbReference type="Google" id="ProtNLM"/>
    </source>
</evidence>
<name>A0ABP2E8K2_YERMW</name>
<evidence type="ECO:0000313" key="1">
    <source>
        <dbReference type="EMBL" id="EEQ08761.1"/>
    </source>
</evidence>
<proteinExistence type="predicted"/>
<accession>A0ABP2E8K2</accession>
<comment type="caution">
    <text evidence="1">The sequence shown here is derived from an EMBL/GenBank/DDBJ whole genome shotgun (WGS) entry which is preliminary data.</text>
</comment>
<protein>
    <recommendedName>
        <fullName evidence="3">Transposase</fullName>
    </recommendedName>
</protein>
<dbReference type="Proteomes" id="UP000003027">
    <property type="component" value="Unassembled WGS sequence"/>
</dbReference>
<reference evidence="1" key="1">
    <citation type="submission" date="2008-12" db="EMBL/GenBank/DDBJ databases">
        <title>Annotation of the Yersinia mollaretii ATCC 43969 genome.</title>
        <authorList>
            <person name="Read T.D."/>
            <person name="Akmal A."/>
            <person name="Bishop-Lilly K."/>
            <person name="Chen P.E."/>
            <person name="Cook C."/>
            <person name="Kiley M.P."/>
            <person name="Lentz S."/>
            <person name="Mateczun A."/>
            <person name="Nagarajan N."/>
            <person name="Nolan N."/>
            <person name="Osborne B.I."/>
            <person name="Pop M."/>
            <person name="Sozhamannan S."/>
            <person name="Stewart A.C."/>
            <person name="Sulakvelidze A."/>
            <person name="Thomason B."/>
            <person name="Willner K."/>
            <person name="Zwick M.E."/>
        </authorList>
    </citation>
    <scope>NUCLEOTIDE SEQUENCE [LARGE SCALE GENOMIC DNA]</scope>
    <source>
        <strain evidence="1">ATCC 43969</strain>
    </source>
</reference>
<organism evidence="1 2">
    <name type="scientific">Yersinia mollaretii (strain ATCC 43969 / DSM 18520 / CIP 103324 / CNY 7263 / WAIP 204)</name>
    <dbReference type="NCBI Taxonomy" id="349967"/>
    <lineage>
        <taxon>Bacteria</taxon>
        <taxon>Pseudomonadati</taxon>
        <taxon>Pseudomonadota</taxon>
        <taxon>Gammaproteobacteria</taxon>
        <taxon>Enterobacterales</taxon>
        <taxon>Yersiniaceae</taxon>
        <taxon>Yersinia</taxon>
    </lineage>
</organism>